<reference evidence="1 2" key="1">
    <citation type="submission" date="2019-05" db="EMBL/GenBank/DDBJ databases">
        <title>Another draft genome of Portunus trituberculatus and its Hox gene families provides insights of decapod evolution.</title>
        <authorList>
            <person name="Jeong J.-H."/>
            <person name="Song I."/>
            <person name="Kim S."/>
            <person name="Choi T."/>
            <person name="Kim D."/>
            <person name="Ryu S."/>
            <person name="Kim W."/>
        </authorList>
    </citation>
    <scope>NUCLEOTIDE SEQUENCE [LARGE SCALE GENOMIC DNA]</scope>
    <source>
        <tissue evidence="1">Muscle</tissue>
    </source>
</reference>
<keyword evidence="2" id="KW-1185">Reference proteome</keyword>
<proteinExistence type="predicted"/>
<protein>
    <submittedName>
        <fullName evidence="1">Uncharacterized protein</fullName>
    </submittedName>
</protein>
<organism evidence="1 2">
    <name type="scientific">Portunus trituberculatus</name>
    <name type="common">Swimming crab</name>
    <name type="synonym">Neptunus trituberculatus</name>
    <dbReference type="NCBI Taxonomy" id="210409"/>
    <lineage>
        <taxon>Eukaryota</taxon>
        <taxon>Metazoa</taxon>
        <taxon>Ecdysozoa</taxon>
        <taxon>Arthropoda</taxon>
        <taxon>Crustacea</taxon>
        <taxon>Multicrustacea</taxon>
        <taxon>Malacostraca</taxon>
        <taxon>Eumalacostraca</taxon>
        <taxon>Eucarida</taxon>
        <taxon>Decapoda</taxon>
        <taxon>Pleocyemata</taxon>
        <taxon>Brachyura</taxon>
        <taxon>Eubrachyura</taxon>
        <taxon>Portunoidea</taxon>
        <taxon>Portunidae</taxon>
        <taxon>Portuninae</taxon>
        <taxon>Portunus</taxon>
    </lineage>
</organism>
<dbReference type="AlphaFoldDB" id="A0A5B7K0Q6"/>
<name>A0A5B7K0Q6_PORTR</name>
<comment type="caution">
    <text evidence="1">The sequence shown here is derived from an EMBL/GenBank/DDBJ whole genome shotgun (WGS) entry which is preliminary data.</text>
</comment>
<sequence>MELPDRIDQLKRDRRDTRGLGLKLRKDNYRRDFNKNSFPHRVINIWNGLDREVVRAKSIHDFKVVIR</sequence>
<dbReference type="Proteomes" id="UP000324222">
    <property type="component" value="Unassembled WGS sequence"/>
</dbReference>
<accession>A0A5B7K0Q6</accession>
<evidence type="ECO:0000313" key="2">
    <source>
        <dbReference type="Proteomes" id="UP000324222"/>
    </source>
</evidence>
<gene>
    <name evidence="1" type="ORF">E2C01_095662</name>
</gene>
<dbReference type="EMBL" id="VSRR010121916">
    <property type="protein sequence ID" value="MPD00204.1"/>
    <property type="molecule type" value="Genomic_DNA"/>
</dbReference>
<evidence type="ECO:0000313" key="1">
    <source>
        <dbReference type="EMBL" id="MPD00204.1"/>
    </source>
</evidence>